<evidence type="ECO:0000256" key="1">
    <source>
        <dbReference type="SAM" id="SignalP"/>
    </source>
</evidence>
<dbReference type="EMBL" id="VAJI01000031">
    <property type="protein sequence ID" value="TRB35355.1"/>
    <property type="molecule type" value="Genomic_DNA"/>
</dbReference>
<dbReference type="EMBL" id="VAJB01000043">
    <property type="protein sequence ID" value="TRB72071.1"/>
    <property type="molecule type" value="Genomic_DNA"/>
</dbReference>
<dbReference type="GeneID" id="67369125"/>
<dbReference type="RefSeq" id="WP_006251218.1">
    <property type="nucleotide sequence ID" value="NZ_CP017484.1"/>
</dbReference>
<proteinExistence type="predicted"/>
<dbReference type="AlphaFoldDB" id="A0A249A1M0"/>
<evidence type="ECO:0000313" key="5">
    <source>
        <dbReference type="Proteomes" id="UP000254031"/>
    </source>
</evidence>
<name>A0A249A1M0_MANHA</name>
<keyword evidence="1" id="KW-0732">Signal</keyword>
<protein>
    <recommendedName>
        <fullName evidence="8">DUF4468 domain-containing protein</fullName>
    </recommendedName>
</protein>
<dbReference type="Proteomes" id="UP000254031">
    <property type="component" value="Unassembled WGS sequence"/>
</dbReference>
<feature type="chain" id="PRO_5044570310" description="DUF4468 domain-containing protein" evidence="1">
    <location>
        <begin position="19"/>
        <end position="152"/>
    </location>
</feature>
<gene>
    <name evidence="4" type="ORF">FEA53_12755</name>
    <name evidence="3" type="ORF">FEB89_11420</name>
    <name evidence="2" type="ORF">NCTC9380_02863</name>
</gene>
<reference evidence="2 5" key="1">
    <citation type="submission" date="2018-06" db="EMBL/GenBank/DDBJ databases">
        <authorList>
            <consortium name="Pathogen Informatics"/>
            <person name="Doyle S."/>
        </authorList>
    </citation>
    <scope>NUCLEOTIDE SEQUENCE [LARGE SCALE GENOMIC DNA]</scope>
    <source>
        <strain evidence="2 5">NCTC9380</strain>
    </source>
</reference>
<evidence type="ECO:0000313" key="7">
    <source>
        <dbReference type="Proteomes" id="UP000318394"/>
    </source>
</evidence>
<accession>A0A249A1M0</accession>
<dbReference type="Proteomes" id="UP000318394">
    <property type="component" value="Unassembled WGS sequence"/>
</dbReference>
<evidence type="ECO:0008006" key="8">
    <source>
        <dbReference type="Google" id="ProtNLM"/>
    </source>
</evidence>
<dbReference type="EMBL" id="UGPL01000006">
    <property type="protein sequence ID" value="STY67503.1"/>
    <property type="molecule type" value="Genomic_DNA"/>
</dbReference>
<reference evidence="6 7" key="2">
    <citation type="journal article" date="2019" name="Vet. Microbiol.">
        <title>Genetic characterization of susceptible and multi-drug resistant Mannheimia haemolytica isolated from high-risk stocker calves prior to and after antimicrobial metaphylaxis.</title>
        <authorList>
            <person name="Snyder E.R."/>
            <person name="Alvarez-Narvaez S."/>
            <person name="Credille B.C."/>
        </authorList>
    </citation>
    <scope>NUCLEOTIDE SEQUENCE [LARGE SCALE GENOMIC DNA]</scope>
    <source>
        <strain evidence="4 6">UGA-R5-128-1</strain>
        <strain evidence="3 7">UGA-R7-163-1</strain>
    </source>
</reference>
<organism evidence="4 6">
    <name type="scientific">Mannheimia haemolytica</name>
    <name type="common">Pasteurella haemolytica</name>
    <dbReference type="NCBI Taxonomy" id="75985"/>
    <lineage>
        <taxon>Bacteria</taxon>
        <taxon>Pseudomonadati</taxon>
        <taxon>Pseudomonadota</taxon>
        <taxon>Gammaproteobacteria</taxon>
        <taxon>Pasteurellales</taxon>
        <taxon>Pasteurellaceae</taxon>
        <taxon>Mannheimia</taxon>
    </lineage>
</organism>
<evidence type="ECO:0000313" key="2">
    <source>
        <dbReference type="EMBL" id="STY67503.1"/>
    </source>
</evidence>
<evidence type="ECO:0000313" key="6">
    <source>
        <dbReference type="Proteomes" id="UP000315164"/>
    </source>
</evidence>
<dbReference type="Proteomes" id="UP000315164">
    <property type="component" value="Unassembled WGS sequence"/>
</dbReference>
<evidence type="ECO:0000313" key="4">
    <source>
        <dbReference type="EMBL" id="TRB72071.1"/>
    </source>
</evidence>
<evidence type="ECO:0000313" key="3">
    <source>
        <dbReference type="EMBL" id="TRB35355.1"/>
    </source>
</evidence>
<feature type="signal peptide" evidence="1">
    <location>
        <begin position="1"/>
        <end position="18"/>
    </location>
</feature>
<keyword evidence="7" id="KW-1185">Reference proteome</keyword>
<sequence>MKKMIVFVASVLSSFVIASDWEIIEAAQNKVKAELIRKSEKKAELCLNVAQAVLITNQKVQKDTFSMCGEFSTEIVFSDSKAYSLAVCGKVKGKDIIGNPIESDYIYQRATKDFYFNYNGKKSAYYDPQSDLARLQEVSDSMFNAMQNRYCK</sequence>